<dbReference type="PANTHER" id="PTHR46600">
    <property type="entry name" value="THAP DOMAIN-CONTAINING"/>
    <property type="match status" value="1"/>
</dbReference>
<evidence type="ECO:0000256" key="1">
    <source>
        <dbReference type="ARBA" id="ARBA00022723"/>
    </source>
</evidence>
<keyword evidence="7" id="KW-1185">Reference proteome</keyword>
<reference evidence="8" key="1">
    <citation type="submission" date="2025-08" db="UniProtKB">
        <authorList>
            <consortium name="RefSeq"/>
        </authorList>
    </citation>
    <scope>IDENTIFICATION</scope>
</reference>
<keyword evidence="1" id="KW-0479">Metal-binding</keyword>
<gene>
    <name evidence="8" type="primary">LOC112043328</name>
</gene>
<evidence type="ECO:0000313" key="7">
    <source>
        <dbReference type="Proteomes" id="UP001652582"/>
    </source>
</evidence>
<dbReference type="Proteomes" id="UP001652582">
    <property type="component" value="Chromosome 10"/>
</dbReference>
<dbReference type="SMART" id="SM00692">
    <property type="entry name" value="DM3"/>
    <property type="match status" value="1"/>
</dbReference>
<dbReference type="SMART" id="SM00980">
    <property type="entry name" value="THAP"/>
    <property type="match status" value="1"/>
</dbReference>
<keyword evidence="3" id="KW-0862">Zinc</keyword>
<organism evidence="7 8">
    <name type="scientific">Bicyclus anynana</name>
    <name type="common">Squinting bush brown butterfly</name>
    <dbReference type="NCBI Taxonomy" id="110368"/>
    <lineage>
        <taxon>Eukaryota</taxon>
        <taxon>Metazoa</taxon>
        <taxon>Ecdysozoa</taxon>
        <taxon>Arthropoda</taxon>
        <taxon>Hexapoda</taxon>
        <taxon>Insecta</taxon>
        <taxon>Pterygota</taxon>
        <taxon>Neoptera</taxon>
        <taxon>Endopterygota</taxon>
        <taxon>Lepidoptera</taxon>
        <taxon>Glossata</taxon>
        <taxon>Ditrysia</taxon>
        <taxon>Papilionoidea</taxon>
        <taxon>Nymphalidae</taxon>
        <taxon>Satyrinae</taxon>
        <taxon>Satyrini</taxon>
        <taxon>Mycalesina</taxon>
        <taxon>Bicyclus</taxon>
    </lineage>
</organism>
<dbReference type="PANTHER" id="PTHR46600:SF11">
    <property type="entry name" value="THAP DOMAIN-CONTAINING PROTEIN 10"/>
    <property type="match status" value="1"/>
</dbReference>
<evidence type="ECO:0000256" key="4">
    <source>
        <dbReference type="ARBA" id="ARBA00023125"/>
    </source>
</evidence>
<protein>
    <submittedName>
        <fullName evidence="8">THAP domain-containing protein 1 B</fullName>
    </submittedName>
</protein>
<dbReference type="SUPFAM" id="SSF57716">
    <property type="entry name" value="Glucocorticoid receptor-like (DNA-binding domain)"/>
    <property type="match status" value="1"/>
</dbReference>
<evidence type="ECO:0000256" key="5">
    <source>
        <dbReference type="PROSITE-ProRule" id="PRU00309"/>
    </source>
</evidence>
<evidence type="ECO:0000256" key="2">
    <source>
        <dbReference type="ARBA" id="ARBA00022771"/>
    </source>
</evidence>
<dbReference type="PROSITE" id="PS50950">
    <property type="entry name" value="ZF_THAP"/>
    <property type="match status" value="1"/>
</dbReference>
<dbReference type="InterPro" id="IPR026516">
    <property type="entry name" value="THAP1/10"/>
</dbReference>
<evidence type="ECO:0000259" key="6">
    <source>
        <dbReference type="PROSITE" id="PS50950"/>
    </source>
</evidence>
<dbReference type="InterPro" id="IPR006612">
    <property type="entry name" value="THAP_Znf"/>
</dbReference>
<name>A0ABM3LKY5_BICAN</name>
<evidence type="ECO:0000313" key="8">
    <source>
        <dbReference type="RefSeq" id="XP_052739727.1"/>
    </source>
</evidence>
<dbReference type="InterPro" id="IPR038441">
    <property type="entry name" value="THAP_Znf_sf"/>
</dbReference>
<keyword evidence="2 5" id="KW-0863">Zinc-finger</keyword>
<dbReference type="GeneID" id="112043328"/>
<evidence type="ECO:0000256" key="3">
    <source>
        <dbReference type="ARBA" id="ARBA00022833"/>
    </source>
</evidence>
<feature type="domain" description="THAP-type" evidence="6">
    <location>
        <begin position="1"/>
        <end position="69"/>
    </location>
</feature>
<dbReference type="Gene3D" id="6.20.210.20">
    <property type="entry name" value="THAP domain"/>
    <property type="match status" value="1"/>
</dbReference>
<accession>A0ABM3LKY5</accession>
<proteinExistence type="predicted"/>
<dbReference type="RefSeq" id="XP_052739727.1">
    <property type="nucleotide sequence ID" value="XM_052883767.1"/>
</dbReference>
<keyword evidence="4 5" id="KW-0238">DNA-binding</keyword>
<dbReference type="Pfam" id="PF05485">
    <property type="entry name" value="THAP"/>
    <property type="match status" value="1"/>
</dbReference>
<sequence length="115" mass="13609">MERDRYFFSHCLKRFPKNHNLRQKWLNSINRPNFKPSRYSCICSDHFKKDHINLTCFPRLKNNACPSIPNLSPEQQVRQPLQEVKLNLLSESHDNAVSQNGIQVLYCIVKNILKN</sequence>